<dbReference type="EMBL" id="BAABAU010000001">
    <property type="protein sequence ID" value="GAA4264784.1"/>
    <property type="molecule type" value="Genomic_DNA"/>
</dbReference>
<evidence type="ECO:0008006" key="3">
    <source>
        <dbReference type="Google" id="ProtNLM"/>
    </source>
</evidence>
<comment type="caution">
    <text evidence="1">The sequence shown here is derived from an EMBL/GenBank/DDBJ whole genome shotgun (WGS) entry which is preliminary data.</text>
</comment>
<dbReference type="Proteomes" id="UP001501594">
    <property type="component" value="Unassembled WGS sequence"/>
</dbReference>
<reference evidence="2" key="1">
    <citation type="journal article" date="2019" name="Int. J. Syst. Evol. Microbiol.">
        <title>The Global Catalogue of Microorganisms (GCM) 10K type strain sequencing project: providing services to taxonomists for standard genome sequencing and annotation.</title>
        <authorList>
            <consortium name="The Broad Institute Genomics Platform"/>
            <consortium name="The Broad Institute Genome Sequencing Center for Infectious Disease"/>
            <person name="Wu L."/>
            <person name="Ma J."/>
        </authorList>
    </citation>
    <scope>NUCLEOTIDE SEQUENCE [LARGE SCALE GENOMIC DNA]</scope>
    <source>
        <strain evidence="2">JCM 17442</strain>
    </source>
</reference>
<protein>
    <recommendedName>
        <fullName evidence="3">Transcriptional regulator with AbiEi antitoxin domain of type IV toxin-antitoxin system</fullName>
    </recommendedName>
</protein>
<sequence length="183" mass="19927">MPSTLPSLLTATDLPDTELQAAALDGDVFRLDRVFCSIAEFDVPWRRASVFDASEVFVVARLSAAWVWGALASAPRVHEVFRDGRGKNGSETEGLRVSATAVHASDIVDFGGPGAPRRVTSPTRTVVDLCRSPEFDEPAAEVVRRLVREHRVDRAGCDAVLDRARSLPHRLAARERLADLGLV</sequence>
<dbReference type="RefSeq" id="WP_344793362.1">
    <property type="nucleotide sequence ID" value="NZ_BAABAU010000001.1"/>
</dbReference>
<accession>A0ABP8DY03</accession>
<organism evidence="1 2">
    <name type="scientific">Frondihabitans peucedani</name>
    <dbReference type="NCBI Taxonomy" id="598626"/>
    <lineage>
        <taxon>Bacteria</taxon>
        <taxon>Bacillati</taxon>
        <taxon>Actinomycetota</taxon>
        <taxon>Actinomycetes</taxon>
        <taxon>Micrococcales</taxon>
        <taxon>Microbacteriaceae</taxon>
        <taxon>Frondihabitans</taxon>
    </lineage>
</organism>
<evidence type="ECO:0000313" key="1">
    <source>
        <dbReference type="EMBL" id="GAA4264784.1"/>
    </source>
</evidence>
<gene>
    <name evidence="1" type="ORF">GCM10022256_03960</name>
</gene>
<evidence type="ECO:0000313" key="2">
    <source>
        <dbReference type="Proteomes" id="UP001501594"/>
    </source>
</evidence>
<keyword evidence="2" id="KW-1185">Reference proteome</keyword>
<proteinExistence type="predicted"/>
<name>A0ABP8DY03_9MICO</name>